<dbReference type="EMBL" id="RCIY01000101">
    <property type="protein sequence ID" value="TGG76867.1"/>
    <property type="molecule type" value="Genomic_DNA"/>
</dbReference>
<evidence type="ECO:0000313" key="3">
    <source>
        <dbReference type="Proteomes" id="UP000298111"/>
    </source>
</evidence>
<dbReference type="Gene3D" id="3.50.50.60">
    <property type="entry name" value="FAD/NAD(P)-binding domain"/>
    <property type="match status" value="1"/>
</dbReference>
<dbReference type="InterPro" id="IPR051704">
    <property type="entry name" value="FAD_aromatic-hydroxylase"/>
</dbReference>
<reference evidence="2 3" key="1">
    <citation type="submission" date="2018-10" db="EMBL/GenBank/DDBJ databases">
        <title>Isolation of pseudouridimycin from Streptomyces albus DSM 40763.</title>
        <authorList>
            <person name="Rosenqvist P."/>
            <person name="Metsae-Ketelae M."/>
            <person name="Virta P."/>
        </authorList>
    </citation>
    <scope>NUCLEOTIDE SEQUENCE [LARGE SCALE GENOMIC DNA]</scope>
    <source>
        <strain evidence="2 3">DSM 40763</strain>
    </source>
</reference>
<dbReference type="PANTHER" id="PTHR46865:SF2">
    <property type="entry name" value="MONOOXYGENASE"/>
    <property type="match status" value="1"/>
</dbReference>
<dbReference type="GeneID" id="75185735"/>
<dbReference type="InterPro" id="IPR036188">
    <property type="entry name" value="FAD/NAD-bd_sf"/>
</dbReference>
<proteinExistence type="predicted"/>
<comment type="caution">
    <text evidence="2">The sequence shown here is derived from an EMBL/GenBank/DDBJ whole genome shotgun (WGS) entry which is preliminary data.</text>
</comment>
<evidence type="ECO:0000313" key="2">
    <source>
        <dbReference type="EMBL" id="TGG76867.1"/>
    </source>
</evidence>
<dbReference type="PRINTS" id="PR00420">
    <property type="entry name" value="RNGMNOXGNASE"/>
</dbReference>
<dbReference type="Proteomes" id="UP000298111">
    <property type="component" value="Unassembled WGS sequence"/>
</dbReference>
<protein>
    <submittedName>
        <fullName evidence="2">FAD-dependent oxidoreductase</fullName>
    </submittedName>
</protein>
<dbReference type="SUPFAM" id="SSF51905">
    <property type="entry name" value="FAD/NAD(P)-binding domain"/>
    <property type="match status" value="1"/>
</dbReference>
<dbReference type="RefSeq" id="WP_078845754.1">
    <property type="nucleotide sequence ID" value="NZ_CP048875.1"/>
</dbReference>
<feature type="region of interest" description="Disordered" evidence="1">
    <location>
        <begin position="1"/>
        <end position="35"/>
    </location>
</feature>
<dbReference type="InterPro" id="IPR002938">
    <property type="entry name" value="FAD-bd"/>
</dbReference>
<accession>A0A6C1BXH0</accession>
<evidence type="ECO:0000256" key="1">
    <source>
        <dbReference type="SAM" id="MobiDB-lite"/>
    </source>
</evidence>
<organism evidence="2 3">
    <name type="scientific">Streptomyces albus</name>
    <dbReference type="NCBI Taxonomy" id="1888"/>
    <lineage>
        <taxon>Bacteria</taxon>
        <taxon>Bacillati</taxon>
        <taxon>Actinomycetota</taxon>
        <taxon>Actinomycetes</taxon>
        <taxon>Kitasatosporales</taxon>
        <taxon>Streptomycetaceae</taxon>
        <taxon>Streptomyces</taxon>
    </lineage>
</organism>
<feature type="compositionally biased region" description="Low complexity" evidence="1">
    <location>
        <begin position="9"/>
        <end position="22"/>
    </location>
</feature>
<sequence length="407" mass="43851">MTRVNPDDGTSTPAPGPSAGAPRTQPSHGAPVPPGAPRVLISGASVAGPALAYWLCRYGFRVTVVERAPALRAGGQAVDLRGPALDVAARTGVLDLLREHATGVRGMSVLDRDGNETQRTTDATATGGRLDRDDLEVLRDDLSRILVDAGGQDVEYLFDDSIARIEECPGHVRVGFAGGAERTFDIVVGADGVHSHTRSLVFGPEHRYLRRLGGCVGVWTAPNFLGLDRWQIAYETGDDDAWGALVTSVRKNTELRVHVGLNRLEGELPRAREDRKRLLAERYADAGWELPRLLSHMWEAPDFHCDIGAQIHLRSWSRGRVVLLGDAAYCGSPASGQGSSMALVGAYVLAGALRAAPGDPRAAFDAYERELRGWVTANQALAERHMDGAGVDDHFYSVVDGFTVRDH</sequence>
<dbReference type="GO" id="GO:0071949">
    <property type="term" value="F:FAD binding"/>
    <property type="evidence" value="ECO:0007669"/>
    <property type="project" value="InterPro"/>
</dbReference>
<name>A0A6C1BXH0_9ACTN</name>
<dbReference type="Gene3D" id="3.30.9.10">
    <property type="entry name" value="D-Amino Acid Oxidase, subunit A, domain 2"/>
    <property type="match status" value="1"/>
</dbReference>
<dbReference type="Pfam" id="PF01494">
    <property type="entry name" value="FAD_binding_3"/>
    <property type="match status" value="1"/>
</dbReference>
<dbReference type="PANTHER" id="PTHR46865">
    <property type="entry name" value="OXIDOREDUCTASE-RELATED"/>
    <property type="match status" value="1"/>
</dbReference>
<dbReference type="AlphaFoldDB" id="A0A6C1BXH0"/>
<gene>
    <name evidence="2" type="ORF">D8771_28375</name>
</gene>